<accession>A0A2W2DUV4</accession>
<comment type="caution">
    <text evidence="1">The sequence shown here is derived from an EMBL/GenBank/DDBJ whole genome shotgun (WGS) entry which is preliminary data.</text>
</comment>
<name>A0A2W2DUV4_9ACTN</name>
<organism evidence="1 2">
    <name type="scientific">Nonomuraea aridisoli</name>
    <dbReference type="NCBI Taxonomy" id="2070368"/>
    <lineage>
        <taxon>Bacteria</taxon>
        <taxon>Bacillati</taxon>
        <taxon>Actinomycetota</taxon>
        <taxon>Actinomycetes</taxon>
        <taxon>Streptosporangiales</taxon>
        <taxon>Streptosporangiaceae</taxon>
        <taxon>Nonomuraea</taxon>
    </lineage>
</organism>
<protein>
    <submittedName>
        <fullName evidence="1">Uncharacterized protein</fullName>
    </submittedName>
</protein>
<evidence type="ECO:0000313" key="1">
    <source>
        <dbReference type="EMBL" id="PZG08915.1"/>
    </source>
</evidence>
<keyword evidence="2" id="KW-1185">Reference proteome</keyword>
<dbReference type="RefSeq" id="WP_111183882.1">
    <property type="nucleotide sequence ID" value="NZ_POUD01000257.1"/>
</dbReference>
<reference evidence="1 2" key="1">
    <citation type="submission" date="2018-01" db="EMBL/GenBank/DDBJ databases">
        <title>Draft genome sequence of Nonomuraea sp. KC333.</title>
        <authorList>
            <person name="Sahin N."/>
            <person name="Saygin H."/>
            <person name="Ay H."/>
        </authorList>
    </citation>
    <scope>NUCLEOTIDE SEQUENCE [LARGE SCALE GENOMIC DNA]</scope>
    <source>
        <strain evidence="1 2">KC333</strain>
    </source>
</reference>
<evidence type="ECO:0000313" key="2">
    <source>
        <dbReference type="Proteomes" id="UP000249304"/>
    </source>
</evidence>
<dbReference type="EMBL" id="POUD01000257">
    <property type="protein sequence ID" value="PZG08915.1"/>
    <property type="molecule type" value="Genomic_DNA"/>
</dbReference>
<sequence length="120" mass="13227">MESFDPDRIAIMVVGAYGDICNYLLRLPIPIRLPSVADEQAHPGTAATAVDRARETIWDLPLEPVTADLIDLLLLEWRTAVEQIAVLNVTGPAKHRVDAVNRTMYRLALQAELVEATLPA</sequence>
<proteinExistence type="predicted"/>
<dbReference type="AlphaFoldDB" id="A0A2W2DUV4"/>
<gene>
    <name evidence="1" type="ORF">C1J01_38380</name>
</gene>
<dbReference type="Proteomes" id="UP000249304">
    <property type="component" value="Unassembled WGS sequence"/>
</dbReference>